<sequence>MPSTSSAWKALCPVLILLILVLELPVDPPVFRPVFRIGPEWSGYQSLVRDLFWNNDETHQGIHRACESLRRNGSLEEDGSLVSGVKLDGAEQFMSVHAEKCRTGQLQDLAAQTGARTEDVHLDHLRGWWYLFTFVEVQEKNSGKLKFRNIKLYRLIPTALNMMSPVFQNETVPAGKSICSPAMNRKARVDIHGAAELGYVFSSHLLENWEVLDESP</sequence>
<dbReference type="AlphaFoldDB" id="R0JY03"/>
<proteinExistence type="predicted"/>
<accession>R0JY03</accession>
<name>R0JY03_ANAPL</name>
<evidence type="ECO:0000313" key="3">
    <source>
        <dbReference type="Proteomes" id="UP000296049"/>
    </source>
</evidence>
<feature type="chain" id="PRO_5004353850" evidence="1">
    <location>
        <begin position="24"/>
        <end position="216"/>
    </location>
</feature>
<protein>
    <submittedName>
        <fullName evidence="2">Uncharacterized protein</fullName>
    </submittedName>
</protein>
<keyword evidence="1" id="KW-0732">Signal</keyword>
<dbReference type="EMBL" id="KB742986">
    <property type="protein sequence ID" value="EOB02177.1"/>
    <property type="molecule type" value="Genomic_DNA"/>
</dbReference>
<dbReference type="Proteomes" id="UP000296049">
    <property type="component" value="Unassembled WGS sequence"/>
</dbReference>
<reference evidence="3" key="1">
    <citation type="journal article" date="2013" name="Nat. Genet.">
        <title>The duck genome and transcriptome provide insight into an avian influenza virus reservoir species.</title>
        <authorList>
            <person name="Huang Y."/>
            <person name="Li Y."/>
            <person name="Burt D.W."/>
            <person name="Chen H."/>
            <person name="Zhang Y."/>
            <person name="Qian W."/>
            <person name="Kim H."/>
            <person name="Gan S."/>
            <person name="Zhao Y."/>
            <person name="Li J."/>
            <person name="Yi K."/>
            <person name="Feng H."/>
            <person name="Zhu P."/>
            <person name="Li B."/>
            <person name="Liu Q."/>
            <person name="Fairley S."/>
            <person name="Magor K.E."/>
            <person name="Du Z."/>
            <person name="Hu X."/>
            <person name="Goodman L."/>
            <person name="Tafer H."/>
            <person name="Vignal A."/>
            <person name="Lee T."/>
            <person name="Kim K.W."/>
            <person name="Sheng Z."/>
            <person name="An Y."/>
            <person name="Searle S."/>
            <person name="Herrero J."/>
            <person name="Groenen M.A."/>
            <person name="Crooijmans R.P."/>
            <person name="Faraut T."/>
            <person name="Cai Q."/>
            <person name="Webster R.G."/>
            <person name="Aldridge J.R."/>
            <person name="Warren W.C."/>
            <person name="Bartschat S."/>
            <person name="Kehr S."/>
            <person name="Marz M."/>
            <person name="Stadler P.F."/>
            <person name="Smith J."/>
            <person name="Kraus R.H."/>
            <person name="Zhao Y."/>
            <person name="Ren L."/>
            <person name="Fei J."/>
            <person name="Morisson M."/>
            <person name="Kaiser P."/>
            <person name="Griffin D.K."/>
            <person name="Rao M."/>
            <person name="Pitel F."/>
            <person name="Wang J."/>
            <person name="Li N."/>
        </authorList>
    </citation>
    <scope>NUCLEOTIDE SEQUENCE [LARGE SCALE GENOMIC DNA]</scope>
</reference>
<evidence type="ECO:0000256" key="1">
    <source>
        <dbReference type="SAM" id="SignalP"/>
    </source>
</evidence>
<feature type="signal peptide" evidence="1">
    <location>
        <begin position="1"/>
        <end position="23"/>
    </location>
</feature>
<keyword evidence="3" id="KW-1185">Reference proteome</keyword>
<organism evidence="2 3">
    <name type="scientific">Anas platyrhynchos</name>
    <name type="common">Mallard</name>
    <name type="synonym">Anas boschas</name>
    <dbReference type="NCBI Taxonomy" id="8839"/>
    <lineage>
        <taxon>Eukaryota</taxon>
        <taxon>Metazoa</taxon>
        <taxon>Chordata</taxon>
        <taxon>Craniata</taxon>
        <taxon>Vertebrata</taxon>
        <taxon>Euteleostomi</taxon>
        <taxon>Archelosauria</taxon>
        <taxon>Archosauria</taxon>
        <taxon>Dinosauria</taxon>
        <taxon>Saurischia</taxon>
        <taxon>Theropoda</taxon>
        <taxon>Coelurosauria</taxon>
        <taxon>Aves</taxon>
        <taxon>Neognathae</taxon>
        <taxon>Galloanserae</taxon>
        <taxon>Anseriformes</taxon>
        <taxon>Anatidae</taxon>
        <taxon>Anatinae</taxon>
        <taxon>Anas</taxon>
    </lineage>
</organism>
<gene>
    <name evidence="2" type="ORF">Anapl_18032</name>
</gene>
<evidence type="ECO:0000313" key="2">
    <source>
        <dbReference type="EMBL" id="EOB02177.1"/>
    </source>
</evidence>